<evidence type="ECO:0000313" key="2">
    <source>
        <dbReference type="Proteomes" id="UP000193978"/>
    </source>
</evidence>
<accession>A0A1W6N285</accession>
<name>A0A1W6N285_9HYPH</name>
<proteinExistence type="predicted"/>
<keyword evidence="2" id="KW-1185">Reference proteome</keyword>
<dbReference type="KEGG" id="mbry:B1812_22120"/>
<sequence length="68" mass="7240">MREHDHNQGQSAQFVDDANSSAGLWLPLDHGDPFGPGSVRAAIEAAAGVFALRVTSPVARLSRVCLRI</sequence>
<evidence type="ECO:0000313" key="1">
    <source>
        <dbReference type="EMBL" id="ARN83970.1"/>
    </source>
</evidence>
<protein>
    <submittedName>
        <fullName evidence="1">Uncharacterized protein</fullName>
    </submittedName>
</protein>
<dbReference type="AlphaFoldDB" id="A0A1W6N285"/>
<dbReference type="Proteomes" id="UP000193978">
    <property type="component" value="Plasmid p1"/>
</dbReference>
<dbReference type="EMBL" id="CP019949">
    <property type="protein sequence ID" value="ARN83970.1"/>
    <property type="molecule type" value="Genomic_DNA"/>
</dbReference>
<gene>
    <name evidence="1" type="ORF">B1812_22120</name>
</gene>
<organism evidence="1 2">
    <name type="scientific">Methylocystis bryophila</name>
    <dbReference type="NCBI Taxonomy" id="655015"/>
    <lineage>
        <taxon>Bacteria</taxon>
        <taxon>Pseudomonadati</taxon>
        <taxon>Pseudomonadota</taxon>
        <taxon>Alphaproteobacteria</taxon>
        <taxon>Hyphomicrobiales</taxon>
        <taxon>Methylocystaceae</taxon>
        <taxon>Methylocystis</taxon>
    </lineage>
</organism>
<reference evidence="1 2" key="1">
    <citation type="submission" date="2017-02" db="EMBL/GenBank/DDBJ databases">
        <authorList>
            <person name="Peterson S.W."/>
        </authorList>
    </citation>
    <scope>NUCLEOTIDE SEQUENCE [LARGE SCALE GENOMIC DNA]</scope>
    <source>
        <strain evidence="1 2">S285</strain>
        <plasmid evidence="2">Plasmid p1</plasmid>
    </source>
</reference>
<geneLocation type="plasmid" evidence="1 2">
    <name>p1</name>
</geneLocation>
<keyword evidence="1" id="KW-0614">Plasmid</keyword>